<dbReference type="InterPro" id="IPR009057">
    <property type="entry name" value="Homeodomain-like_sf"/>
</dbReference>
<dbReference type="InterPro" id="IPR050109">
    <property type="entry name" value="HTH-type_TetR-like_transc_reg"/>
</dbReference>
<proteinExistence type="predicted"/>
<evidence type="ECO:0000259" key="5">
    <source>
        <dbReference type="PROSITE" id="PS50977"/>
    </source>
</evidence>
<dbReference type="GO" id="GO:0000976">
    <property type="term" value="F:transcription cis-regulatory region binding"/>
    <property type="evidence" value="ECO:0007669"/>
    <property type="project" value="TreeGrafter"/>
</dbReference>
<sequence>MTPRADATRNRARVLDSAHAVFAEHGLGASTEQIARHAGVGVGTVFRHFPTKEALLSAVLAARLDALADEAETLAAQGESGDGLYRLMRSAVAASSLKTAFAEALQRAGVDVSDAVAPARGRLTNTVGTLLDQAQRAGTARTDIEVRQVFALLVAATHAVTYLDDDPLRERTLDLILSALRP</sequence>
<gene>
    <name evidence="6" type="ORF">Aru02nite_22230</name>
</gene>
<dbReference type="Gene3D" id="1.10.357.10">
    <property type="entry name" value="Tetracycline Repressor, domain 2"/>
    <property type="match status" value="1"/>
</dbReference>
<dbReference type="Pfam" id="PF21597">
    <property type="entry name" value="TetR_C_43"/>
    <property type="match status" value="1"/>
</dbReference>
<reference evidence="6" key="1">
    <citation type="submission" date="2021-01" db="EMBL/GenBank/DDBJ databases">
        <title>Whole genome shotgun sequence of Actinocatenispora rupis NBRC 107355.</title>
        <authorList>
            <person name="Komaki H."/>
            <person name="Tamura T."/>
        </authorList>
    </citation>
    <scope>NUCLEOTIDE SEQUENCE</scope>
    <source>
        <strain evidence="6">NBRC 107355</strain>
    </source>
</reference>
<dbReference type="RefSeq" id="WP_203657338.1">
    <property type="nucleotide sequence ID" value="NZ_BAAAZM010000006.1"/>
</dbReference>
<name>A0A8J3J772_9ACTN</name>
<dbReference type="Pfam" id="PF00440">
    <property type="entry name" value="TetR_N"/>
    <property type="match status" value="1"/>
</dbReference>
<dbReference type="InterPro" id="IPR036271">
    <property type="entry name" value="Tet_transcr_reg_TetR-rel_C_sf"/>
</dbReference>
<dbReference type="PROSITE" id="PS01081">
    <property type="entry name" value="HTH_TETR_1"/>
    <property type="match status" value="1"/>
</dbReference>
<dbReference type="PROSITE" id="PS50977">
    <property type="entry name" value="HTH_TETR_2"/>
    <property type="match status" value="1"/>
</dbReference>
<dbReference type="EMBL" id="BOMB01000012">
    <property type="protein sequence ID" value="GID11334.1"/>
    <property type="molecule type" value="Genomic_DNA"/>
</dbReference>
<keyword evidence="2 4" id="KW-0238">DNA-binding</keyword>
<dbReference type="PANTHER" id="PTHR30055:SF234">
    <property type="entry name" value="HTH-TYPE TRANSCRIPTIONAL REGULATOR BETI"/>
    <property type="match status" value="1"/>
</dbReference>
<dbReference type="SUPFAM" id="SSF46689">
    <property type="entry name" value="Homeodomain-like"/>
    <property type="match status" value="1"/>
</dbReference>
<evidence type="ECO:0000256" key="1">
    <source>
        <dbReference type="ARBA" id="ARBA00023015"/>
    </source>
</evidence>
<evidence type="ECO:0000256" key="2">
    <source>
        <dbReference type="ARBA" id="ARBA00023125"/>
    </source>
</evidence>
<protein>
    <submittedName>
        <fullName evidence="6">TetR family transcriptional regulator</fullName>
    </submittedName>
</protein>
<dbReference type="SUPFAM" id="SSF48498">
    <property type="entry name" value="Tetracyclin repressor-like, C-terminal domain"/>
    <property type="match status" value="1"/>
</dbReference>
<dbReference type="GO" id="GO:0003700">
    <property type="term" value="F:DNA-binding transcription factor activity"/>
    <property type="evidence" value="ECO:0007669"/>
    <property type="project" value="TreeGrafter"/>
</dbReference>
<accession>A0A8J3J772</accession>
<keyword evidence="1" id="KW-0805">Transcription regulation</keyword>
<dbReference type="InterPro" id="IPR001647">
    <property type="entry name" value="HTH_TetR"/>
</dbReference>
<organism evidence="6 7">
    <name type="scientific">Actinocatenispora rupis</name>
    <dbReference type="NCBI Taxonomy" id="519421"/>
    <lineage>
        <taxon>Bacteria</taxon>
        <taxon>Bacillati</taxon>
        <taxon>Actinomycetota</taxon>
        <taxon>Actinomycetes</taxon>
        <taxon>Micromonosporales</taxon>
        <taxon>Micromonosporaceae</taxon>
        <taxon>Actinocatenispora</taxon>
    </lineage>
</organism>
<feature type="domain" description="HTH tetR-type" evidence="5">
    <location>
        <begin position="8"/>
        <end position="67"/>
    </location>
</feature>
<feature type="DNA-binding region" description="H-T-H motif" evidence="4">
    <location>
        <begin position="30"/>
        <end position="49"/>
    </location>
</feature>
<evidence type="ECO:0000313" key="7">
    <source>
        <dbReference type="Proteomes" id="UP000612808"/>
    </source>
</evidence>
<evidence type="ECO:0000256" key="3">
    <source>
        <dbReference type="ARBA" id="ARBA00023163"/>
    </source>
</evidence>
<dbReference type="InterPro" id="IPR023772">
    <property type="entry name" value="DNA-bd_HTH_TetR-type_CS"/>
</dbReference>
<keyword evidence="3" id="KW-0804">Transcription</keyword>
<dbReference type="Proteomes" id="UP000612808">
    <property type="component" value="Unassembled WGS sequence"/>
</dbReference>
<comment type="caution">
    <text evidence="6">The sequence shown here is derived from an EMBL/GenBank/DDBJ whole genome shotgun (WGS) entry which is preliminary data.</text>
</comment>
<dbReference type="PRINTS" id="PR00455">
    <property type="entry name" value="HTHTETR"/>
</dbReference>
<keyword evidence="7" id="KW-1185">Reference proteome</keyword>
<evidence type="ECO:0000256" key="4">
    <source>
        <dbReference type="PROSITE-ProRule" id="PRU00335"/>
    </source>
</evidence>
<dbReference type="AlphaFoldDB" id="A0A8J3J772"/>
<dbReference type="InterPro" id="IPR049445">
    <property type="entry name" value="TetR_SbtR-like_C"/>
</dbReference>
<dbReference type="PANTHER" id="PTHR30055">
    <property type="entry name" value="HTH-TYPE TRANSCRIPTIONAL REGULATOR RUTR"/>
    <property type="match status" value="1"/>
</dbReference>
<evidence type="ECO:0000313" key="6">
    <source>
        <dbReference type="EMBL" id="GID11334.1"/>
    </source>
</evidence>